<comment type="caution">
    <text evidence="6">The sequence shown here is derived from an EMBL/GenBank/DDBJ whole genome shotgun (WGS) entry which is preliminary data.</text>
</comment>
<name>A0A0G2IDW8_9EURO</name>
<feature type="region of interest" description="Disordered" evidence="4">
    <location>
        <begin position="1"/>
        <end position="33"/>
    </location>
</feature>
<dbReference type="Pfam" id="PF06094">
    <property type="entry name" value="GGACT"/>
    <property type="match status" value="1"/>
</dbReference>
<evidence type="ECO:0000256" key="3">
    <source>
        <dbReference type="ARBA" id="ARBA00030602"/>
    </source>
</evidence>
<dbReference type="VEuPathDB" id="FungiDB:EMCG_05929"/>
<sequence>MSTDNLPDDAATDATTDATIESSRGGPAPQIDPPWKPTYLFVYGSLMDPDVLQHVLALSNPPPPLRPAKLKNYKMKMWGAYPTLVPNPSNSNSNNSSGNENDKNERVDDAIPGALYLVEHPAQFTLLEIYETRAYSWRRCVAEFMDDAGSNSTTEQSGLECRTFVWAGDSDSLELADGTFDLERYQKHYKPKFLTK</sequence>
<dbReference type="InterPro" id="IPR045038">
    <property type="entry name" value="AIG2-like"/>
</dbReference>
<dbReference type="PANTHER" id="PTHR31544">
    <property type="entry name" value="AIG2-LIKE PROTEIN D"/>
    <property type="match status" value="1"/>
</dbReference>
<feature type="domain" description="Gamma-glutamylcyclotransferase AIG2-like" evidence="5">
    <location>
        <begin position="40"/>
        <end position="171"/>
    </location>
</feature>
<comment type="similarity">
    <text evidence="1">Belongs to the gamma-glutamylcyclotransferase family.</text>
</comment>
<evidence type="ECO:0000259" key="5">
    <source>
        <dbReference type="Pfam" id="PF06094"/>
    </source>
</evidence>
<accession>A0A0G2IDW8</accession>
<evidence type="ECO:0000313" key="7">
    <source>
        <dbReference type="Proteomes" id="UP000034164"/>
    </source>
</evidence>
<feature type="compositionally biased region" description="Acidic residues" evidence="4">
    <location>
        <begin position="1"/>
        <end position="11"/>
    </location>
</feature>
<organism evidence="6 7">
    <name type="scientific">[Emmonsia] crescens</name>
    <dbReference type="NCBI Taxonomy" id="73230"/>
    <lineage>
        <taxon>Eukaryota</taxon>
        <taxon>Fungi</taxon>
        <taxon>Dikarya</taxon>
        <taxon>Ascomycota</taxon>
        <taxon>Pezizomycotina</taxon>
        <taxon>Eurotiomycetes</taxon>
        <taxon>Eurotiomycetidae</taxon>
        <taxon>Onygenales</taxon>
        <taxon>Ajellomycetaceae</taxon>
        <taxon>Emergomyces</taxon>
    </lineage>
</organism>
<gene>
    <name evidence="6" type="ORF">EMCG_05929</name>
</gene>
<dbReference type="CDD" id="cd06661">
    <property type="entry name" value="GGCT_like"/>
    <property type="match status" value="1"/>
</dbReference>
<dbReference type="Proteomes" id="UP000034164">
    <property type="component" value="Unassembled WGS sequence"/>
</dbReference>
<dbReference type="InterPro" id="IPR009288">
    <property type="entry name" value="AIG2-like_dom"/>
</dbReference>
<evidence type="ECO:0000256" key="1">
    <source>
        <dbReference type="ARBA" id="ARBA00008861"/>
    </source>
</evidence>
<keyword evidence="2" id="KW-0808">Transferase</keyword>
<proteinExistence type="inferred from homology"/>
<dbReference type="PANTHER" id="PTHR31544:SF4">
    <property type="entry name" value="GAMMA-GLUTAMYLCYCLOTRANSFERASE-RELATED"/>
    <property type="match status" value="1"/>
</dbReference>
<feature type="compositionally biased region" description="Low complexity" evidence="4">
    <location>
        <begin position="86"/>
        <end position="97"/>
    </location>
</feature>
<dbReference type="InterPro" id="IPR013024">
    <property type="entry name" value="GGCT-like"/>
</dbReference>
<feature type="region of interest" description="Disordered" evidence="4">
    <location>
        <begin position="84"/>
        <end position="106"/>
    </location>
</feature>
<dbReference type="EMBL" id="LCZI01000105">
    <property type="protein sequence ID" value="KKZ68470.1"/>
    <property type="molecule type" value="Genomic_DNA"/>
</dbReference>
<dbReference type="AlphaFoldDB" id="A0A0G2IDW8"/>
<dbReference type="Gene3D" id="3.10.490.10">
    <property type="entry name" value="Gamma-glutamyl cyclotransferase-like"/>
    <property type="match status" value="1"/>
</dbReference>
<dbReference type="SUPFAM" id="SSF110857">
    <property type="entry name" value="Gamma-glutamyl cyclotransferase-like"/>
    <property type="match status" value="1"/>
</dbReference>
<evidence type="ECO:0000256" key="4">
    <source>
        <dbReference type="SAM" id="MobiDB-lite"/>
    </source>
</evidence>
<dbReference type="InterPro" id="IPR036568">
    <property type="entry name" value="GGCT-like_sf"/>
</dbReference>
<reference evidence="7" key="1">
    <citation type="journal article" date="2015" name="PLoS Genet.">
        <title>The dynamic genome and transcriptome of the human fungal pathogen Blastomyces and close relative Emmonsia.</title>
        <authorList>
            <person name="Munoz J.F."/>
            <person name="Gauthier G.M."/>
            <person name="Desjardins C.A."/>
            <person name="Gallo J.E."/>
            <person name="Holder J."/>
            <person name="Sullivan T.D."/>
            <person name="Marty A.J."/>
            <person name="Carmen J.C."/>
            <person name="Chen Z."/>
            <person name="Ding L."/>
            <person name="Gujja S."/>
            <person name="Magrini V."/>
            <person name="Misas E."/>
            <person name="Mitreva M."/>
            <person name="Priest M."/>
            <person name="Saif S."/>
            <person name="Whiston E.A."/>
            <person name="Young S."/>
            <person name="Zeng Q."/>
            <person name="Goldman W.E."/>
            <person name="Mardis E.R."/>
            <person name="Taylor J.W."/>
            <person name="McEwen J.G."/>
            <person name="Clay O.K."/>
            <person name="Klein B.S."/>
            <person name="Cuomo C.A."/>
        </authorList>
    </citation>
    <scope>NUCLEOTIDE SEQUENCE [LARGE SCALE GENOMIC DNA]</scope>
    <source>
        <strain evidence="7">UAMH 3008</strain>
    </source>
</reference>
<protein>
    <recommendedName>
        <fullName evidence="3">Putative gamma-glutamylcyclotransferase</fullName>
    </recommendedName>
</protein>
<dbReference type="OrthoDB" id="3262926at2759"/>
<evidence type="ECO:0000313" key="6">
    <source>
        <dbReference type="EMBL" id="KKZ68470.1"/>
    </source>
</evidence>
<dbReference type="GO" id="GO:0016740">
    <property type="term" value="F:transferase activity"/>
    <property type="evidence" value="ECO:0007669"/>
    <property type="project" value="UniProtKB-KW"/>
</dbReference>
<evidence type="ECO:0000256" key="2">
    <source>
        <dbReference type="ARBA" id="ARBA00022679"/>
    </source>
</evidence>